<dbReference type="EMBL" id="JALLPB020000043">
    <property type="protein sequence ID" value="KAL3823222.1"/>
    <property type="molecule type" value="Genomic_DNA"/>
</dbReference>
<evidence type="ECO:0000313" key="11">
    <source>
        <dbReference type="EMBL" id="KAL3823222.1"/>
    </source>
</evidence>
<evidence type="ECO:0000256" key="1">
    <source>
        <dbReference type="ARBA" id="ARBA00005860"/>
    </source>
</evidence>
<dbReference type="GO" id="GO:0006508">
    <property type="term" value="P:proteolysis"/>
    <property type="evidence" value="ECO:0007669"/>
    <property type="project" value="UniProtKB-KW"/>
</dbReference>
<dbReference type="PANTHER" id="PTHR10942">
    <property type="entry name" value="LEISHMANOLYSIN-LIKE PEPTIDASE"/>
    <property type="match status" value="1"/>
</dbReference>
<keyword evidence="12" id="KW-1185">Reference proteome</keyword>
<evidence type="ECO:0000256" key="7">
    <source>
        <dbReference type="PIRSR" id="PIRSR601577-1"/>
    </source>
</evidence>
<feature type="binding site" evidence="8">
    <location>
        <position position="332"/>
    </location>
    <ligand>
        <name>Zn(2+)</name>
        <dbReference type="ChEBI" id="CHEBI:29105"/>
        <note>catalytic</note>
    </ligand>
</feature>
<keyword evidence="3 8" id="KW-0479">Metal-binding</keyword>
<dbReference type="PANTHER" id="PTHR10942:SF0">
    <property type="entry name" value="LEISHMANOLYSIN-LIKE PEPTIDASE"/>
    <property type="match status" value="1"/>
</dbReference>
<dbReference type="GO" id="GO:0008237">
    <property type="term" value="F:metallopeptidase activity"/>
    <property type="evidence" value="ECO:0007669"/>
    <property type="project" value="UniProtKB-KW"/>
</dbReference>
<reference evidence="11 12" key="1">
    <citation type="submission" date="2024-10" db="EMBL/GenBank/DDBJ databases">
        <title>Updated reference genomes for cyclostephanoid diatoms.</title>
        <authorList>
            <person name="Roberts W.R."/>
            <person name="Alverson A.J."/>
        </authorList>
    </citation>
    <scope>NUCLEOTIDE SEQUENCE [LARGE SCALE GENOMIC DNA]</scope>
    <source>
        <strain evidence="11 12">AJA228-03</strain>
    </source>
</reference>
<keyword evidence="5 8" id="KW-0862">Zinc</keyword>
<evidence type="ECO:0000256" key="4">
    <source>
        <dbReference type="ARBA" id="ARBA00022801"/>
    </source>
</evidence>
<dbReference type="Gene3D" id="3.10.170.20">
    <property type="match status" value="1"/>
</dbReference>
<evidence type="ECO:0000256" key="10">
    <source>
        <dbReference type="SAM" id="SignalP"/>
    </source>
</evidence>
<evidence type="ECO:0000313" key="12">
    <source>
        <dbReference type="Proteomes" id="UP001530377"/>
    </source>
</evidence>
<feature type="binding site" evidence="8">
    <location>
        <position position="328"/>
    </location>
    <ligand>
        <name>Zn(2+)</name>
        <dbReference type="ChEBI" id="CHEBI:29105"/>
        <note>catalytic</note>
    </ligand>
</feature>
<feature type="region of interest" description="Disordered" evidence="9">
    <location>
        <begin position="61"/>
        <end position="91"/>
    </location>
</feature>
<evidence type="ECO:0000256" key="6">
    <source>
        <dbReference type="ARBA" id="ARBA00023049"/>
    </source>
</evidence>
<dbReference type="Pfam" id="PF01457">
    <property type="entry name" value="Peptidase_M8"/>
    <property type="match status" value="1"/>
</dbReference>
<evidence type="ECO:0000256" key="5">
    <source>
        <dbReference type="ARBA" id="ARBA00022833"/>
    </source>
</evidence>
<dbReference type="Gene3D" id="3.90.132.10">
    <property type="entry name" value="Leishmanolysin , domain 2"/>
    <property type="match status" value="1"/>
</dbReference>
<feature type="binding site" evidence="8">
    <location>
        <position position="433"/>
    </location>
    <ligand>
        <name>Zn(2+)</name>
        <dbReference type="ChEBI" id="CHEBI:29105"/>
        <note>catalytic</note>
    </ligand>
</feature>
<comment type="cofactor">
    <cofactor evidence="8">
        <name>Zn(2+)</name>
        <dbReference type="ChEBI" id="CHEBI:29105"/>
    </cofactor>
    <text evidence="8">Binds 1 zinc ion per subunit.</text>
</comment>
<feature type="active site" evidence="7">
    <location>
        <position position="329"/>
    </location>
</feature>
<feature type="chain" id="PRO_5044791674" evidence="10">
    <location>
        <begin position="24"/>
        <end position="858"/>
    </location>
</feature>
<gene>
    <name evidence="11" type="ORF">ACHAXA_003501</name>
</gene>
<evidence type="ECO:0000256" key="2">
    <source>
        <dbReference type="ARBA" id="ARBA00022670"/>
    </source>
</evidence>
<evidence type="ECO:0000256" key="8">
    <source>
        <dbReference type="PIRSR" id="PIRSR601577-2"/>
    </source>
</evidence>
<dbReference type="InterPro" id="IPR001577">
    <property type="entry name" value="Peptidase_M8"/>
</dbReference>
<feature type="compositionally biased region" description="Polar residues" evidence="9">
    <location>
        <begin position="810"/>
        <end position="820"/>
    </location>
</feature>
<keyword evidence="2" id="KW-0645">Protease</keyword>
<feature type="compositionally biased region" description="Low complexity" evidence="9">
    <location>
        <begin position="105"/>
        <end position="129"/>
    </location>
</feature>
<accession>A0ABD3SFZ1</accession>
<feature type="signal peptide" evidence="10">
    <location>
        <begin position="1"/>
        <end position="23"/>
    </location>
</feature>
<keyword evidence="4" id="KW-0378">Hydrolase</keyword>
<organism evidence="11 12">
    <name type="scientific">Cyclostephanos tholiformis</name>
    <dbReference type="NCBI Taxonomy" id="382380"/>
    <lineage>
        <taxon>Eukaryota</taxon>
        <taxon>Sar</taxon>
        <taxon>Stramenopiles</taxon>
        <taxon>Ochrophyta</taxon>
        <taxon>Bacillariophyta</taxon>
        <taxon>Coscinodiscophyceae</taxon>
        <taxon>Thalassiosirophycidae</taxon>
        <taxon>Stephanodiscales</taxon>
        <taxon>Stephanodiscaceae</taxon>
        <taxon>Cyclostephanos</taxon>
    </lineage>
</organism>
<name>A0ABD3SFZ1_9STRA</name>
<proteinExistence type="inferred from homology"/>
<evidence type="ECO:0000256" key="9">
    <source>
        <dbReference type="SAM" id="MobiDB-lite"/>
    </source>
</evidence>
<evidence type="ECO:0000256" key="3">
    <source>
        <dbReference type="ARBA" id="ARBA00022723"/>
    </source>
</evidence>
<dbReference type="Proteomes" id="UP001530377">
    <property type="component" value="Unassembled WGS sequence"/>
</dbReference>
<keyword evidence="10" id="KW-0732">Signal</keyword>
<dbReference type="AlphaFoldDB" id="A0ABD3SFZ1"/>
<comment type="similarity">
    <text evidence="1">Belongs to the peptidase M8 family.</text>
</comment>
<feature type="region of interest" description="Disordered" evidence="9">
    <location>
        <begin position="104"/>
        <end position="147"/>
    </location>
</feature>
<comment type="caution">
    <text evidence="11">The sequence shown here is derived from an EMBL/GenBank/DDBJ whole genome shotgun (WGS) entry which is preliminary data.</text>
</comment>
<protein>
    <submittedName>
        <fullName evidence="11">Uncharacterized protein</fullName>
    </submittedName>
</protein>
<dbReference type="SUPFAM" id="SSF55486">
    <property type="entry name" value="Metalloproteases ('zincins'), catalytic domain"/>
    <property type="match status" value="1"/>
</dbReference>
<dbReference type="GO" id="GO:0046872">
    <property type="term" value="F:metal ion binding"/>
    <property type="evidence" value="ECO:0007669"/>
    <property type="project" value="UniProtKB-KW"/>
</dbReference>
<keyword evidence="6 8" id="KW-0482">Metalloprotease</keyword>
<feature type="region of interest" description="Disordered" evidence="9">
    <location>
        <begin position="808"/>
        <end position="834"/>
    </location>
</feature>
<sequence length="858" mass="91560">MVTTTTTTVLLASGLLATRTASSTKKYDASWTFAYANDVHRRNAKVKTLMYADHPFGAYHPSSHMPSSSRELGDEGGSDRSGVVDGYDGDGDGDVEVYFVDDRYPTSSHSSSSFPTTTTSSTHASISPTGSPTRPLPPTDGPAAPSIAPTVLPYDPARYEPMRIALDGSQLLRHVEEDPGRYAYLVEYVIEIAGSNAAKFWSDHLSTIPVDGDIVISADDCPLAFDSSGDGGGFTTTTTTTTNDDADRVYSNADLVIYLLMDDGPCLGENPPIAFTSDCLSDQYDRPIAGTVLLCTSGNFDEITSDDDVDVNGNNMAQRRKIDEVLQHEYAHLLGMSGNTAPYWRDSSNGGRPYTSRPLIESEVACPNGRTDTVYLPSTSTYATGTTSRGIVYYEVITPTVRNVVSNQFDCHDDGVVRGARLDTNDNNCLGSHWSTRFFGTETMVSRDMPWAQSITSLTMALMEDTGWYKANYSASMGVLFPPAYGYGAGCPFLVDDCILDGGSVPNFGVGTPFCNVTTSASDVRCDATHKRSARCDLVDHGTYGSDPMYPYLDAPDPPGIEYSARFGNGDTGILLGSFLRFDAEYCPTYVAPTSFVYDSDGVPIGPMYVDCETAPPEDAISFESFGDGSTCFDTLGGGIERPLCLSIECTEYRGVVAVAVTVGDYGETVICEADGQVIDLPELTNVKIECPRIEILCPGFYCPANCAGRGICHHGVLNGCECFDPNDTSPHCANSPIIPPTPAPMTTAEDTPIDDVSTDDVGSGASLDDAIDDSPADVASGDTSANSIIEESFAGDGGEDTLTIFIGSPTMTSNDNDGTLNGDDRGPATASSSSEDAVPLMWLYSLIRISVLIIAWI</sequence>
<feature type="region of interest" description="Disordered" evidence="9">
    <location>
        <begin position="734"/>
        <end position="784"/>
    </location>
</feature>